<name>A0A8J3QGJ8_9ACTN</name>
<dbReference type="PANTHER" id="PTHR22847">
    <property type="entry name" value="WD40 REPEAT PROTEIN"/>
    <property type="match status" value="1"/>
</dbReference>
<organism evidence="5 6">
    <name type="scientific">Rhizocola hellebori</name>
    <dbReference type="NCBI Taxonomy" id="1392758"/>
    <lineage>
        <taxon>Bacteria</taxon>
        <taxon>Bacillati</taxon>
        <taxon>Actinomycetota</taxon>
        <taxon>Actinomycetes</taxon>
        <taxon>Micromonosporales</taxon>
        <taxon>Micromonosporaceae</taxon>
        <taxon>Rhizocola</taxon>
    </lineage>
</organism>
<evidence type="ECO:0000259" key="4">
    <source>
        <dbReference type="Pfam" id="PF13191"/>
    </source>
</evidence>
<proteinExistence type="predicted"/>
<dbReference type="Proteomes" id="UP000612899">
    <property type="component" value="Unassembled WGS sequence"/>
</dbReference>
<feature type="repeat" description="WD" evidence="3">
    <location>
        <begin position="902"/>
        <end position="945"/>
    </location>
</feature>
<dbReference type="InterPro" id="IPR001680">
    <property type="entry name" value="WD40_rpt"/>
</dbReference>
<protein>
    <recommendedName>
        <fullName evidence="4">Orc1-like AAA ATPase domain-containing protein</fullName>
    </recommendedName>
</protein>
<dbReference type="InterPro" id="IPR027417">
    <property type="entry name" value="P-loop_NTPase"/>
</dbReference>
<gene>
    <name evidence="5" type="ORF">Rhe02_87610</name>
</gene>
<keyword evidence="2" id="KW-0677">Repeat</keyword>
<dbReference type="InterPro" id="IPR019775">
    <property type="entry name" value="WD40_repeat_CS"/>
</dbReference>
<dbReference type="CDD" id="cd00200">
    <property type="entry name" value="WD40"/>
    <property type="match status" value="2"/>
</dbReference>
<feature type="repeat" description="WD" evidence="3">
    <location>
        <begin position="1135"/>
        <end position="1178"/>
    </location>
</feature>
<dbReference type="InterPro" id="IPR011047">
    <property type="entry name" value="Quinoprotein_ADH-like_sf"/>
</dbReference>
<dbReference type="PRINTS" id="PR00320">
    <property type="entry name" value="GPROTEINBRPT"/>
</dbReference>
<dbReference type="InterPro" id="IPR036322">
    <property type="entry name" value="WD40_repeat_dom_sf"/>
</dbReference>
<feature type="repeat" description="WD" evidence="3">
    <location>
        <begin position="858"/>
        <end position="901"/>
    </location>
</feature>
<sequence>MDEPWWAFGFPHGQPLGSDAHGVVGAALSYGWMRLDTESRHVVKPGFSGSGVWSPRYEAIVGLIAQAHAGGDHHGDAVAVTLHQAIQDLPHEKLAGVAAWSVQAAGESALAAWGWSLESDVEAVRHWRPRARGVAVDAEGGFRFKGRRAALTAIVDWLDRPNPDRSVMVVTGSPGVGKSAVLGRVVTTADAQLRAALPESDDNVKATAGSVACAVHVKGKTALDVAVEVARAAAIRLPSQPDELAPALYRRLAAAEAVRFNIVIDALDEATDAQQARLIISEIVLPVARICAEVGAQVVVGSRRHDDGGDLLAMFEPGNQLVDLDTQHFFAAEDLIAYTLATLQLTGAERVGNPYADRTVAAPVAARIAALAQRNFLVAGLVARRHGLYDINPVALEALVSLDISEALDAYLRRLPSVGSAQASLALTALAFAEAPGLTTSLWRTVLSGLGADVDVAQLTAFAESSAANFLIESSSEGTAHRYRLFHQALNDTLLTRRAKQHRQADDEGRITSALMAEGSTNSWTQADPYLLRSLPWHAYRAGMLDSLLLDDPYLLRADLLRLLPLAAGANLAEAARSRVRLLRLTPAALTADPSHRAALFSVTAALEGLGDGFAPHHPAPYRATWAAVAHRTEWSILEGHTGWVRAACPVMVQGRNLLASASSDRTVRLWDPETGQQQRILEGHTGPALAVCPVMVRGRTLLASASDDHTVRLWDPETGQQQRILEGHTRRTLAVCPVVVQERTLLASAGSDGTVRLWDPETGQQQRILSGHTGWVRTVCPVMVQGHTLLASASDDGTVRLWDPETGQQQRILDGHTSWVLAVCPIVVQDRTLLASAGNDGTVRLWDPETGRQQRLLEGHTGTVLAVCPVVLQGRTLLASASEDGTVRLWNPETGQQQRILRGHTNWVRTVCPVVVQGRTLLASASDDRTVRLWDPETGQQQRIPGGHTNTVLGVSTIVVRGHTLLASASDDRTVRLWDPETGQQQRTLDGHTSWVSAVCPVVVQGHTLLASASGDGTVRLWDPETGREYRRKSAFPWIRRASIPMKHRVGPVWAVCSVVVQGHTLLASAGNEGTVRLWDPETQQQERTLEGHTGWVRTVCPVVVQGHTLLASASDDGTVRLWDLETGQQRRTLRGHTDRVRTVCPVVVQSHTLLASASDDRTIRLWDPETGQQQRTLEGHTGPVLAVCPVVLQGRTLLASASTDRTMRLWDPETGSHTTIPLHNQGYGLAWIGDQVTVALSSGLLSIRLQI</sequence>
<feature type="repeat" description="WD" evidence="3">
    <location>
        <begin position="746"/>
        <end position="769"/>
    </location>
</feature>
<dbReference type="SMART" id="SM00320">
    <property type="entry name" value="WD40"/>
    <property type="match status" value="13"/>
</dbReference>
<feature type="repeat" description="WD" evidence="3">
    <location>
        <begin position="946"/>
        <end position="989"/>
    </location>
</feature>
<dbReference type="InterPro" id="IPR020472">
    <property type="entry name" value="WD40_PAC1"/>
</dbReference>
<feature type="repeat" description="WD" evidence="3">
    <location>
        <begin position="831"/>
        <end position="857"/>
    </location>
</feature>
<dbReference type="Pfam" id="PF00400">
    <property type="entry name" value="WD40"/>
    <property type="match status" value="13"/>
</dbReference>
<feature type="repeat" description="WD" evidence="3">
    <location>
        <begin position="1179"/>
        <end position="1222"/>
    </location>
</feature>
<feature type="repeat" description="WD" evidence="3">
    <location>
        <begin position="657"/>
        <end position="681"/>
    </location>
</feature>
<evidence type="ECO:0000313" key="6">
    <source>
        <dbReference type="Proteomes" id="UP000612899"/>
    </source>
</evidence>
<dbReference type="PROSITE" id="PS50294">
    <property type="entry name" value="WD_REPEATS_REGION"/>
    <property type="match status" value="3"/>
</dbReference>
<feature type="repeat" description="WD" evidence="3">
    <location>
        <begin position="1067"/>
        <end position="1090"/>
    </location>
</feature>
<dbReference type="InterPro" id="IPR015943">
    <property type="entry name" value="WD40/YVTN_repeat-like_dom_sf"/>
</dbReference>
<feature type="repeat" description="WD" evidence="3">
    <location>
        <begin position="990"/>
        <end position="1033"/>
    </location>
</feature>
<evidence type="ECO:0000313" key="5">
    <source>
        <dbReference type="EMBL" id="GIH10694.1"/>
    </source>
</evidence>
<comment type="caution">
    <text evidence="5">The sequence shown here is derived from an EMBL/GenBank/DDBJ whole genome shotgun (WGS) entry which is preliminary data.</text>
</comment>
<dbReference type="SUPFAM" id="SSF50998">
    <property type="entry name" value="Quinoprotein alcohol dehydrogenase-like"/>
    <property type="match status" value="1"/>
</dbReference>
<dbReference type="AlphaFoldDB" id="A0A8J3QGJ8"/>
<accession>A0A8J3QGJ8</accession>
<dbReference type="Pfam" id="PF13191">
    <property type="entry name" value="AAA_16"/>
    <property type="match status" value="1"/>
</dbReference>
<evidence type="ECO:0000256" key="2">
    <source>
        <dbReference type="ARBA" id="ARBA00022737"/>
    </source>
</evidence>
<dbReference type="PROSITE" id="PS50082">
    <property type="entry name" value="WD_REPEATS_2"/>
    <property type="match status" value="13"/>
</dbReference>
<dbReference type="Gene3D" id="2.130.10.10">
    <property type="entry name" value="YVTN repeat-like/Quinoprotein amine dehydrogenase"/>
    <property type="match status" value="3"/>
</dbReference>
<dbReference type="PANTHER" id="PTHR22847:SF637">
    <property type="entry name" value="WD REPEAT DOMAIN 5B"/>
    <property type="match status" value="1"/>
</dbReference>
<dbReference type="Gene3D" id="3.40.50.300">
    <property type="entry name" value="P-loop containing nucleotide triphosphate hydrolases"/>
    <property type="match status" value="1"/>
</dbReference>
<dbReference type="InterPro" id="IPR041664">
    <property type="entry name" value="AAA_16"/>
</dbReference>
<dbReference type="EMBL" id="BONY01000103">
    <property type="protein sequence ID" value="GIH10694.1"/>
    <property type="molecule type" value="Genomic_DNA"/>
</dbReference>
<reference evidence="5" key="1">
    <citation type="submission" date="2021-01" db="EMBL/GenBank/DDBJ databases">
        <title>Whole genome shotgun sequence of Rhizocola hellebori NBRC 109834.</title>
        <authorList>
            <person name="Komaki H."/>
            <person name="Tamura T."/>
        </authorList>
    </citation>
    <scope>NUCLEOTIDE SEQUENCE</scope>
    <source>
        <strain evidence="5">NBRC 109834</strain>
    </source>
</reference>
<evidence type="ECO:0000256" key="3">
    <source>
        <dbReference type="PROSITE-ProRule" id="PRU00221"/>
    </source>
</evidence>
<feature type="repeat" description="WD" evidence="3">
    <location>
        <begin position="702"/>
        <end position="725"/>
    </location>
</feature>
<feature type="repeat" description="WD" evidence="3">
    <location>
        <begin position="770"/>
        <end position="813"/>
    </location>
</feature>
<dbReference type="SUPFAM" id="SSF50978">
    <property type="entry name" value="WD40 repeat-like"/>
    <property type="match status" value="1"/>
</dbReference>
<feature type="domain" description="Orc1-like AAA ATPase" evidence="4">
    <location>
        <begin position="143"/>
        <end position="278"/>
    </location>
</feature>
<evidence type="ECO:0000256" key="1">
    <source>
        <dbReference type="ARBA" id="ARBA00022574"/>
    </source>
</evidence>
<keyword evidence="1 3" id="KW-0853">WD repeat</keyword>
<keyword evidence="6" id="KW-1185">Reference proteome</keyword>
<feature type="repeat" description="WD" evidence="3">
    <location>
        <begin position="1091"/>
        <end position="1134"/>
    </location>
</feature>
<dbReference type="PROSITE" id="PS00678">
    <property type="entry name" value="WD_REPEATS_1"/>
    <property type="match status" value="1"/>
</dbReference>